<dbReference type="KEGG" id="marq:MARGE09_P2332"/>
<dbReference type="Proteomes" id="UP001320119">
    <property type="component" value="Chromosome"/>
</dbReference>
<reference evidence="3 4" key="1">
    <citation type="journal article" date="2022" name="IScience">
        <title>An ultrasensitive nanofiber-based assay for enzymatic hydrolysis and deep-sea microbial degradation of cellulose.</title>
        <authorList>
            <person name="Tsudome M."/>
            <person name="Tachioka M."/>
            <person name="Miyazaki M."/>
            <person name="Uchimura K."/>
            <person name="Tsuda M."/>
            <person name="Takaki Y."/>
            <person name="Deguchi S."/>
        </authorList>
    </citation>
    <scope>NUCLEOTIDE SEQUENCE [LARGE SCALE GENOMIC DNA]</scope>
    <source>
        <strain evidence="3 4">GE09</strain>
    </source>
</reference>
<evidence type="ECO:0000313" key="3">
    <source>
        <dbReference type="EMBL" id="BCD98131.1"/>
    </source>
</evidence>
<feature type="domain" description="Lcl C-terminal" evidence="2">
    <location>
        <begin position="44"/>
        <end position="171"/>
    </location>
</feature>
<proteinExistence type="predicted"/>
<name>A0AAN2BKL3_9GAMM</name>
<dbReference type="PANTHER" id="PTHR35812">
    <property type="entry name" value="LIPOPROTEIN"/>
    <property type="match status" value="1"/>
</dbReference>
<dbReference type="RefSeq" id="WP_236982287.1">
    <property type="nucleotide sequence ID" value="NZ_AP023086.1"/>
</dbReference>
<evidence type="ECO:0000256" key="1">
    <source>
        <dbReference type="SAM" id="SignalP"/>
    </source>
</evidence>
<dbReference type="AlphaFoldDB" id="A0AAN2BKL3"/>
<feature type="signal peptide" evidence="1">
    <location>
        <begin position="1"/>
        <end position="22"/>
    </location>
</feature>
<evidence type="ECO:0000259" key="2">
    <source>
        <dbReference type="Pfam" id="PF07603"/>
    </source>
</evidence>
<accession>A0AAN2BKL3</accession>
<dbReference type="Pfam" id="PF07603">
    <property type="entry name" value="Lcl_C"/>
    <property type="match status" value="1"/>
</dbReference>
<keyword evidence="1" id="KW-0732">Signal</keyword>
<sequence>MKPLIFTLTAAALLTSHNLVNAECNVMLQMHAPVANQTVDAKTNTVIDNGAALMWMRCPLGYSLENNSCSNNAEMPSAFTWEQALAAADTASHAGFNDWRLPNRKELDTIVNRNCFEPANNELFFPATATQNFWTNSPYPFNSQSAWGVEFEFGSHKSLPKSGEYAARLVRGL</sequence>
<evidence type="ECO:0000313" key="4">
    <source>
        <dbReference type="Proteomes" id="UP001320119"/>
    </source>
</evidence>
<keyword evidence="4" id="KW-1185">Reference proteome</keyword>
<dbReference type="PANTHER" id="PTHR35812:SF1">
    <property type="entry name" value="LIPOPROTEIN"/>
    <property type="match status" value="1"/>
</dbReference>
<dbReference type="InterPro" id="IPR011460">
    <property type="entry name" value="Lcl_C"/>
</dbReference>
<dbReference type="EMBL" id="AP023086">
    <property type="protein sequence ID" value="BCD98131.1"/>
    <property type="molecule type" value="Genomic_DNA"/>
</dbReference>
<feature type="chain" id="PRO_5042991081" description="Lcl C-terminal domain-containing protein" evidence="1">
    <location>
        <begin position="23"/>
        <end position="173"/>
    </location>
</feature>
<protein>
    <recommendedName>
        <fullName evidence="2">Lcl C-terminal domain-containing protein</fullName>
    </recommendedName>
</protein>
<organism evidence="3 4">
    <name type="scientific">Marinagarivorans cellulosilyticus</name>
    <dbReference type="NCBI Taxonomy" id="2721545"/>
    <lineage>
        <taxon>Bacteria</taxon>
        <taxon>Pseudomonadati</taxon>
        <taxon>Pseudomonadota</taxon>
        <taxon>Gammaproteobacteria</taxon>
        <taxon>Cellvibrionales</taxon>
        <taxon>Cellvibrionaceae</taxon>
        <taxon>Marinagarivorans</taxon>
    </lineage>
</organism>
<gene>
    <name evidence="3" type="ORF">MARGE09_P2332</name>
</gene>